<evidence type="ECO:0000256" key="4">
    <source>
        <dbReference type="ARBA" id="ARBA00022741"/>
    </source>
</evidence>
<evidence type="ECO:0000256" key="1">
    <source>
        <dbReference type="ARBA" id="ARBA00012513"/>
    </source>
</evidence>
<keyword evidence="4" id="KW-0547">Nucleotide-binding</keyword>
<dbReference type="Pfam" id="PF00069">
    <property type="entry name" value="Pkinase"/>
    <property type="match status" value="1"/>
</dbReference>
<evidence type="ECO:0000313" key="9">
    <source>
        <dbReference type="Proteomes" id="UP000520767"/>
    </source>
</evidence>
<sequence length="124" mass="13510">MYEALDVMLGCPVAVKMFQPEGNAVARYRFTAEARLLAGLAHPALVTVYDVCLDSDKPFLVMQLVNGPLCATCSTAAHWNPPPSPASGARLADVLAYVHARDIVHRDIKLQPEVQLVERAYCST</sequence>
<keyword evidence="5 8" id="KW-0418">Kinase</keyword>
<evidence type="ECO:0000259" key="7">
    <source>
        <dbReference type="PROSITE" id="PS50011"/>
    </source>
</evidence>
<comment type="caution">
    <text evidence="8">The sequence shown here is derived from an EMBL/GenBank/DDBJ whole genome shotgun (WGS) entry which is preliminary data.</text>
</comment>
<dbReference type="PROSITE" id="PS50011">
    <property type="entry name" value="PROTEIN_KINASE_DOM"/>
    <property type="match status" value="1"/>
</dbReference>
<dbReference type="GO" id="GO:0004674">
    <property type="term" value="F:protein serine/threonine kinase activity"/>
    <property type="evidence" value="ECO:0007669"/>
    <property type="project" value="UniProtKB-KW"/>
</dbReference>
<evidence type="ECO:0000256" key="6">
    <source>
        <dbReference type="ARBA" id="ARBA00022840"/>
    </source>
</evidence>
<dbReference type="Proteomes" id="UP000520767">
    <property type="component" value="Unassembled WGS sequence"/>
</dbReference>
<keyword evidence="9" id="KW-1185">Reference proteome</keyword>
<dbReference type="InterPro" id="IPR011009">
    <property type="entry name" value="Kinase-like_dom_sf"/>
</dbReference>
<reference evidence="8 9" key="1">
    <citation type="submission" date="2020-08" db="EMBL/GenBank/DDBJ databases">
        <title>Genomic Encyclopedia of Type Strains, Phase III (KMG-III): the genomes of soil and plant-associated and newly described type strains.</title>
        <authorList>
            <person name="Whitman W."/>
        </authorList>
    </citation>
    <scope>NUCLEOTIDE SEQUENCE [LARGE SCALE GENOMIC DNA]</scope>
    <source>
        <strain evidence="8 9">CECT 8960</strain>
    </source>
</reference>
<keyword evidence="2 8" id="KW-0723">Serine/threonine-protein kinase</keyword>
<dbReference type="PANTHER" id="PTHR43289:SF6">
    <property type="entry name" value="SERINE_THREONINE-PROTEIN KINASE NEKL-3"/>
    <property type="match status" value="1"/>
</dbReference>
<dbReference type="PANTHER" id="PTHR43289">
    <property type="entry name" value="MITOGEN-ACTIVATED PROTEIN KINASE KINASE KINASE 20-RELATED"/>
    <property type="match status" value="1"/>
</dbReference>
<proteinExistence type="predicted"/>
<dbReference type="Gene3D" id="1.10.510.10">
    <property type="entry name" value="Transferase(Phosphotransferase) domain 1"/>
    <property type="match status" value="1"/>
</dbReference>
<dbReference type="EMBL" id="JACHJQ010000002">
    <property type="protein sequence ID" value="MBB4906222.1"/>
    <property type="molecule type" value="Genomic_DNA"/>
</dbReference>
<dbReference type="GO" id="GO:0005524">
    <property type="term" value="F:ATP binding"/>
    <property type="evidence" value="ECO:0007669"/>
    <property type="project" value="UniProtKB-KW"/>
</dbReference>
<evidence type="ECO:0000313" key="8">
    <source>
        <dbReference type="EMBL" id="MBB4906222.1"/>
    </source>
</evidence>
<evidence type="ECO:0000256" key="2">
    <source>
        <dbReference type="ARBA" id="ARBA00022527"/>
    </source>
</evidence>
<dbReference type="EC" id="2.7.11.1" evidence="1"/>
<keyword evidence="6" id="KW-0067">ATP-binding</keyword>
<evidence type="ECO:0000256" key="5">
    <source>
        <dbReference type="ARBA" id="ARBA00022777"/>
    </source>
</evidence>
<name>A0A7W7VDJ2_9PSEU</name>
<protein>
    <recommendedName>
        <fullName evidence="1">non-specific serine/threonine protein kinase</fullName>
        <ecNumber evidence="1">2.7.11.1</ecNumber>
    </recommendedName>
</protein>
<gene>
    <name evidence="8" type="ORF">FHR82_002439</name>
</gene>
<feature type="domain" description="Protein kinase" evidence="7">
    <location>
        <begin position="1"/>
        <end position="124"/>
    </location>
</feature>
<dbReference type="Gene3D" id="3.30.200.20">
    <property type="entry name" value="Phosphorylase Kinase, domain 1"/>
    <property type="match status" value="1"/>
</dbReference>
<keyword evidence="3" id="KW-0808">Transferase</keyword>
<accession>A0A7W7VDJ2</accession>
<dbReference type="AlphaFoldDB" id="A0A7W7VDJ2"/>
<dbReference type="InterPro" id="IPR000719">
    <property type="entry name" value="Prot_kinase_dom"/>
</dbReference>
<organism evidence="8 9">
    <name type="scientific">Actinophytocola algeriensis</name>
    <dbReference type="NCBI Taxonomy" id="1768010"/>
    <lineage>
        <taxon>Bacteria</taxon>
        <taxon>Bacillati</taxon>
        <taxon>Actinomycetota</taxon>
        <taxon>Actinomycetes</taxon>
        <taxon>Pseudonocardiales</taxon>
        <taxon>Pseudonocardiaceae</taxon>
    </lineage>
</organism>
<evidence type="ECO:0000256" key="3">
    <source>
        <dbReference type="ARBA" id="ARBA00022679"/>
    </source>
</evidence>
<dbReference type="SUPFAM" id="SSF56112">
    <property type="entry name" value="Protein kinase-like (PK-like)"/>
    <property type="match status" value="1"/>
</dbReference>